<organism evidence="5 6">
    <name type="scientific">Asterophora parasitica</name>
    <dbReference type="NCBI Taxonomy" id="117018"/>
    <lineage>
        <taxon>Eukaryota</taxon>
        <taxon>Fungi</taxon>
        <taxon>Dikarya</taxon>
        <taxon>Basidiomycota</taxon>
        <taxon>Agaricomycotina</taxon>
        <taxon>Agaricomycetes</taxon>
        <taxon>Agaricomycetidae</taxon>
        <taxon>Agaricales</taxon>
        <taxon>Tricholomatineae</taxon>
        <taxon>Lyophyllaceae</taxon>
        <taxon>Asterophora</taxon>
    </lineage>
</organism>
<dbReference type="GO" id="GO:0031507">
    <property type="term" value="P:heterochromatin formation"/>
    <property type="evidence" value="ECO:0007669"/>
    <property type="project" value="TreeGrafter"/>
</dbReference>
<name>A0A9P7G4F9_9AGAR</name>
<dbReference type="Pfam" id="PF00856">
    <property type="entry name" value="SET"/>
    <property type="match status" value="1"/>
</dbReference>
<comment type="caution">
    <text evidence="5">The sequence shown here is derived from an EMBL/GenBank/DDBJ whole genome shotgun (WGS) entry which is preliminary data.</text>
</comment>
<evidence type="ECO:0000313" key="5">
    <source>
        <dbReference type="EMBL" id="KAG5640645.1"/>
    </source>
</evidence>
<dbReference type="InterPro" id="IPR045318">
    <property type="entry name" value="EZH1/2-like"/>
</dbReference>
<dbReference type="InterPro" id="IPR046341">
    <property type="entry name" value="SET_dom_sf"/>
</dbReference>
<dbReference type="OrthoDB" id="6141102at2759"/>
<dbReference type="SUPFAM" id="SSF82199">
    <property type="entry name" value="SET domain"/>
    <property type="match status" value="1"/>
</dbReference>
<dbReference type="Gene3D" id="2.170.270.10">
    <property type="entry name" value="SET domain"/>
    <property type="match status" value="1"/>
</dbReference>
<feature type="region of interest" description="Disordered" evidence="3">
    <location>
        <begin position="77"/>
        <end position="109"/>
    </location>
</feature>
<reference evidence="5" key="1">
    <citation type="submission" date="2020-07" db="EMBL/GenBank/DDBJ databases">
        <authorList>
            <person name="Nieuwenhuis M."/>
            <person name="Van De Peppel L.J.J."/>
        </authorList>
    </citation>
    <scope>NUCLEOTIDE SEQUENCE</scope>
    <source>
        <strain evidence="5">AP01</strain>
        <tissue evidence="5">Mycelium</tissue>
    </source>
</reference>
<dbReference type="GO" id="GO:0005634">
    <property type="term" value="C:nucleus"/>
    <property type="evidence" value="ECO:0007669"/>
    <property type="project" value="TreeGrafter"/>
</dbReference>
<feature type="domain" description="SET" evidence="4">
    <location>
        <begin position="1"/>
        <end position="70"/>
    </location>
</feature>
<keyword evidence="6" id="KW-1185">Reference proteome</keyword>
<dbReference type="InterPro" id="IPR001214">
    <property type="entry name" value="SET_dom"/>
</dbReference>
<sequence>MHRGRNYVFQLNSAVSIDSSKAGNESRFINHDPEKANCHAGVRLVNGEHRIGIFALYHLTPSIELLLNYGDSFFETDGDEGRSSHPATSSQEKVLLNLDQHSSDETYIE</sequence>
<dbReference type="PANTHER" id="PTHR45747:SF4">
    <property type="entry name" value="HISTONE-LYSINE N-METHYLTRANSFERASE E(Z)"/>
    <property type="match status" value="1"/>
</dbReference>
<evidence type="ECO:0000256" key="1">
    <source>
        <dbReference type="ARBA" id="ARBA00023015"/>
    </source>
</evidence>
<dbReference type="GO" id="GO:0003682">
    <property type="term" value="F:chromatin binding"/>
    <property type="evidence" value="ECO:0007669"/>
    <property type="project" value="TreeGrafter"/>
</dbReference>
<dbReference type="Proteomes" id="UP000775547">
    <property type="component" value="Unassembled WGS sequence"/>
</dbReference>
<evidence type="ECO:0000259" key="4">
    <source>
        <dbReference type="PROSITE" id="PS50280"/>
    </source>
</evidence>
<protein>
    <recommendedName>
        <fullName evidence="4">SET domain-containing protein</fullName>
    </recommendedName>
</protein>
<dbReference type="EMBL" id="JABCKV010000588">
    <property type="protein sequence ID" value="KAG5640645.1"/>
    <property type="molecule type" value="Genomic_DNA"/>
</dbReference>
<dbReference type="AlphaFoldDB" id="A0A9P7G4F9"/>
<proteinExistence type="predicted"/>
<reference evidence="5" key="2">
    <citation type="submission" date="2021-10" db="EMBL/GenBank/DDBJ databases">
        <title>Phylogenomics reveals ancestral predisposition of the termite-cultivated fungus Termitomyces towards a domesticated lifestyle.</title>
        <authorList>
            <person name="Auxier B."/>
            <person name="Grum-Grzhimaylo A."/>
            <person name="Cardenas M.E."/>
            <person name="Lodge J.D."/>
            <person name="Laessoe T."/>
            <person name="Pedersen O."/>
            <person name="Smith M.E."/>
            <person name="Kuyper T.W."/>
            <person name="Franco-Molano E.A."/>
            <person name="Baroni T.J."/>
            <person name="Aanen D.K."/>
        </authorList>
    </citation>
    <scope>NUCLEOTIDE SEQUENCE</scope>
    <source>
        <strain evidence="5">AP01</strain>
        <tissue evidence="5">Mycelium</tissue>
    </source>
</reference>
<evidence type="ECO:0000313" key="6">
    <source>
        <dbReference type="Proteomes" id="UP000775547"/>
    </source>
</evidence>
<keyword evidence="1" id="KW-0805">Transcription regulation</keyword>
<keyword evidence="2" id="KW-0804">Transcription</keyword>
<evidence type="ECO:0000256" key="2">
    <source>
        <dbReference type="ARBA" id="ARBA00023163"/>
    </source>
</evidence>
<gene>
    <name evidence="5" type="ORF">DXG03_007667</name>
</gene>
<accession>A0A9P7G4F9</accession>
<evidence type="ECO:0000256" key="3">
    <source>
        <dbReference type="SAM" id="MobiDB-lite"/>
    </source>
</evidence>
<dbReference type="PANTHER" id="PTHR45747">
    <property type="entry name" value="HISTONE-LYSINE N-METHYLTRANSFERASE E(Z)"/>
    <property type="match status" value="1"/>
</dbReference>
<dbReference type="PROSITE" id="PS50280">
    <property type="entry name" value="SET"/>
    <property type="match status" value="1"/>
</dbReference>
<dbReference type="GO" id="GO:0046976">
    <property type="term" value="F:histone H3K27 methyltransferase activity"/>
    <property type="evidence" value="ECO:0007669"/>
    <property type="project" value="TreeGrafter"/>
</dbReference>